<reference evidence="2" key="3">
    <citation type="submission" date="2015-04" db="UniProtKB">
        <authorList>
            <consortium name="EnsemblPlants"/>
        </authorList>
    </citation>
    <scope>IDENTIFICATION</scope>
    <source>
        <strain evidence="2">cv. Jemalong A17</strain>
    </source>
</reference>
<dbReference type="AlphaFoldDB" id="A0A072TPN1"/>
<accession>A0A072TPN1</accession>
<evidence type="ECO:0000313" key="3">
    <source>
        <dbReference type="Proteomes" id="UP000002051"/>
    </source>
</evidence>
<evidence type="ECO:0000313" key="1">
    <source>
        <dbReference type="EMBL" id="KEH19176.1"/>
    </source>
</evidence>
<dbReference type="HOGENOM" id="CLU_146286_0_0_1"/>
<reference evidence="1 3" key="1">
    <citation type="journal article" date="2011" name="Nature">
        <title>The Medicago genome provides insight into the evolution of rhizobial symbioses.</title>
        <authorList>
            <person name="Young N.D."/>
            <person name="Debelle F."/>
            <person name="Oldroyd G.E."/>
            <person name="Geurts R."/>
            <person name="Cannon S.B."/>
            <person name="Udvardi M.K."/>
            <person name="Benedito V.A."/>
            <person name="Mayer K.F."/>
            <person name="Gouzy J."/>
            <person name="Schoof H."/>
            <person name="Van de Peer Y."/>
            <person name="Proost S."/>
            <person name="Cook D.R."/>
            <person name="Meyers B.C."/>
            <person name="Spannagl M."/>
            <person name="Cheung F."/>
            <person name="De Mita S."/>
            <person name="Krishnakumar V."/>
            <person name="Gundlach H."/>
            <person name="Zhou S."/>
            <person name="Mudge J."/>
            <person name="Bharti A.K."/>
            <person name="Murray J.D."/>
            <person name="Naoumkina M.A."/>
            <person name="Rosen B."/>
            <person name="Silverstein K.A."/>
            <person name="Tang H."/>
            <person name="Rombauts S."/>
            <person name="Zhao P.X."/>
            <person name="Zhou P."/>
            <person name="Barbe V."/>
            <person name="Bardou P."/>
            <person name="Bechner M."/>
            <person name="Bellec A."/>
            <person name="Berger A."/>
            <person name="Berges H."/>
            <person name="Bidwell S."/>
            <person name="Bisseling T."/>
            <person name="Choisne N."/>
            <person name="Couloux A."/>
            <person name="Denny R."/>
            <person name="Deshpande S."/>
            <person name="Dai X."/>
            <person name="Doyle J.J."/>
            <person name="Dudez A.M."/>
            <person name="Farmer A.D."/>
            <person name="Fouteau S."/>
            <person name="Franken C."/>
            <person name="Gibelin C."/>
            <person name="Gish J."/>
            <person name="Goldstein S."/>
            <person name="Gonzalez A.J."/>
            <person name="Green P.J."/>
            <person name="Hallab A."/>
            <person name="Hartog M."/>
            <person name="Hua A."/>
            <person name="Humphray S.J."/>
            <person name="Jeong D.H."/>
            <person name="Jing Y."/>
            <person name="Jocker A."/>
            <person name="Kenton S.M."/>
            <person name="Kim D.J."/>
            <person name="Klee K."/>
            <person name="Lai H."/>
            <person name="Lang C."/>
            <person name="Lin S."/>
            <person name="Macmil S.L."/>
            <person name="Magdelenat G."/>
            <person name="Matthews L."/>
            <person name="McCorrison J."/>
            <person name="Monaghan E.L."/>
            <person name="Mun J.H."/>
            <person name="Najar F.Z."/>
            <person name="Nicholson C."/>
            <person name="Noirot C."/>
            <person name="O'Bleness M."/>
            <person name="Paule C.R."/>
            <person name="Poulain J."/>
            <person name="Prion F."/>
            <person name="Qin B."/>
            <person name="Qu C."/>
            <person name="Retzel E.F."/>
            <person name="Riddle C."/>
            <person name="Sallet E."/>
            <person name="Samain S."/>
            <person name="Samson N."/>
            <person name="Sanders I."/>
            <person name="Saurat O."/>
            <person name="Scarpelli C."/>
            <person name="Schiex T."/>
            <person name="Segurens B."/>
            <person name="Severin A.J."/>
            <person name="Sherrier D.J."/>
            <person name="Shi R."/>
            <person name="Sims S."/>
            <person name="Singer S.R."/>
            <person name="Sinharoy S."/>
            <person name="Sterck L."/>
            <person name="Viollet A."/>
            <person name="Wang B.B."/>
            <person name="Wang K."/>
            <person name="Wang M."/>
            <person name="Wang X."/>
            <person name="Warfsmann J."/>
            <person name="Weissenbach J."/>
            <person name="White D.D."/>
            <person name="White J.D."/>
            <person name="Wiley G.B."/>
            <person name="Wincker P."/>
            <person name="Xing Y."/>
            <person name="Yang L."/>
            <person name="Yao Z."/>
            <person name="Ying F."/>
            <person name="Zhai J."/>
            <person name="Zhou L."/>
            <person name="Zuber A."/>
            <person name="Denarie J."/>
            <person name="Dixon R.A."/>
            <person name="May G.D."/>
            <person name="Schwartz D.C."/>
            <person name="Rogers J."/>
            <person name="Quetier F."/>
            <person name="Town C.D."/>
            <person name="Roe B.A."/>
        </authorList>
    </citation>
    <scope>NUCLEOTIDE SEQUENCE [LARGE SCALE GENOMIC DNA]</scope>
    <source>
        <strain evidence="1">A17</strain>
        <strain evidence="2 3">cv. Jemalong A17</strain>
    </source>
</reference>
<dbReference type="EMBL" id="CM001224">
    <property type="protein sequence ID" value="KEH19176.1"/>
    <property type="molecule type" value="Genomic_DNA"/>
</dbReference>
<proteinExistence type="predicted"/>
<dbReference type="EnsemblPlants" id="KEH19176">
    <property type="protein sequence ID" value="KEH19176"/>
    <property type="gene ID" value="MTR_8g442720"/>
</dbReference>
<name>A0A072TPN1_MEDTR</name>
<protein>
    <submittedName>
        <fullName evidence="1 2">Uncharacterized protein</fullName>
    </submittedName>
</protein>
<sequence>MFTPKANSKQKCVKKTQERETGDAVKVQIARRVSVLAVASCGGQIYGNRPVFTPKAPISSTQIPNLIGNSTYVYSTA</sequence>
<evidence type="ECO:0000313" key="2">
    <source>
        <dbReference type="EnsemblPlants" id="KEH19176"/>
    </source>
</evidence>
<dbReference type="Proteomes" id="UP000002051">
    <property type="component" value="Chromosome 8"/>
</dbReference>
<dbReference type="PaxDb" id="3880-AES97499"/>
<organism evidence="1 3">
    <name type="scientific">Medicago truncatula</name>
    <name type="common">Barrel medic</name>
    <name type="synonym">Medicago tribuloides</name>
    <dbReference type="NCBI Taxonomy" id="3880"/>
    <lineage>
        <taxon>Eukaryota</taxon>
        <taxon>Viridiplantae</taxon>
        <taxon>Streptophyta</taxon>
        <taxon>Embryophyta</taxon>
        <taxon>Tracheophyta</taxon>
        <taxon>Spermatophyta</taxon>
        <taxon>Magnoliopsida</taxon>
        <taxon>eudicotyledons</taxon>
        <taxon>Gunneridae</taxon>
        <taxon>Pentapetalae</taxon>
        <taxon>rosids</taxon>
        <taxon>fabids</taxon>
        <taxon>Fabales</taxon>
        <taxon>Fabaceae</taxon>
        <taxon>Papilionoideae</taxon>
        <taxon>50 kb inversion clade</taxon>
        <taxon>NPAAA clade</taxon>
        <taxon>Hologalegina</taxon>
        <taxon>IRL clade</taxon>
        <taxon>Trifolieae</taxon>
        <taxon>Medicago</taxon>
    </lineage>
</organism>
<keyword evidence="3" id="KW-1185">Reference proteome</keyword>
<gene>
    <name evidence="1" type="ordered locus">MTR_8g442720</name>
</gene>
<reference evidence="1 3" key="2">
    <citation type="journal article" date="2014" name="BMC Genomics">
        <title>An improved genome release (version Mt4.0) for the model legume Medicago truncatula.</title>
        <authorList>
            <person name="Tang H."/>
            <person name="Krishnakumar V."/>
            <person name="Bidwell S."/>
            <person name="Rosen B."/>
            <person name="Chan A."/>
            <person name="Zhou S."/>
            <person name="Gentzbittel L."/>
            <person name="Childs K.L."/>
            <person name="Yandell M."/>
            <person name="Gundlach H."/>
            <person name="Mayer K.F."/>
            <person name="Schwartz D.C."/>
            <person name="Town C.D."/>
        </authorList>
    </citation>
    <scope>GENOME REANNOTATION</scope>
    <source>
        <strain evidence="1">A17</strain>
        <strain evidence="2 3">cv. Jemalong A17</strain>
    </source>
</reference>